<comment type="caution">
    <text evidence="1">The sequence shown here is derived from an EMBL/GenBank/DDBJ whole genome shotgun (WGS) entry which is preliminary data.</text>
</comment>
<keyword evidence="2" id="KW-1185">Reference proteome</keyword>
<organism evidence="1 2">
    <name type="scientific">Phlebia brevispora</name>
    <dbReference type="NCBI Taxonomy" id="194682"/>
    <lineage>
        <taxon>Eukaryota</taxon>
        <taxon>Fungi</taxon>
        <taxon>Dikarya</taxon>
        <taxon>Basidiomycota</taxon>
        <taxon>Agaricomycotina</taxon>
        <taxon>Agaricomycetes</taxon>
        <taxon>Polyporales</taxon>
        <taxon>Meruliaceae</taxon>
        <taxon>Phlebia</taxon>
    </lineage>
</organism>
<protein>
    <submittedName>
        <fullName evidence="1">Uncharacterized protein</fullName>
    </submittedName>
</protein>
<accession>A0ACC1T427</accession>
<proteinExistence type="predicted"/>
<name>A0ACC1T427_9APHY</name>
<dbReference type="Proteomes" id="UP001148662">
    <property type="component" value="Unassembled WGS sequence"/>
</dbReference>
<evidence type="ECO:0000313" key="2">
    <source>
        <dbReference type="Proteomes" id="UP001148662"/>
    </source>
</evidence>
<gene>
    <name evidence="1" type="ORF">NM688_g3929</name>
</gene>
<dbReference type="EMBL" id="JANHOG010000608">
    <property type="protein sequence ID" value="KAJ3552858.1"/>
    <property type="molecule type" value="Genomic_DNA"/>
</dbReference>
<reference evidence="1" key="1">
    <citation type="submission" date="2022-07" db="EMBL/GenBank/DDBJ databases">
        <title>Genome Sequence of Phlebia brevispora.</title>
        <authorList>
            <person name="Buettner E."/>
        </authorList>
    </citation>
    <scope>NUCLEOTIDE SEQUENCE</scope>
    <source>
        <strain evidence="1">MPL23</strain>
    </source>
</reference>
<evidence type="ECO:0000313" key="1">
    <source>
        <dbReference type="EMBL" id="KAJ3552858.1"/>
    </source>
</evidence>
<sequence length="465" mass="51730">MSRQEELDALQKTLNHAIDALREELVAADLPPLSLQATEPHPLDEYSYLPSPRLYEARRLLLATVGQLKNLVEYPHEKACEESFSPYNRGALEAIIDTGVVDFLGGVPDRKRGAHVSEIQKALDINSRKLTIILRFLSTEGWVRETEEGVFALNRPGYELLQGKNGRKLVENVYIPEIASSLSDWLQHPEWKHSDSVVHTPIQMIHGTDLPLFQWLQTQPSAFRRMAETIRANGDAHNRGVIADYPWNSLEGRTIVDCGGGQGFLSIQLAKNFPSLRFVNQDLPQVIAITKDHLANEFPDPSDQGRVVAEVQDFFQPQSRRGNDYNYVFRYVLHDWADAEAIQILKNTAAATGPQSKVIIIETISTPSIIRSNDSAGDVHPSLNSLDNTSYQAIAAPPFIPANFGAAARAREVVVLHLLGLMNAQGRTVMNWKKVIEAAGLKIQRVVPLRSEVSVIECGLPETST</sequence>